<dbReference type="SUPFAM" id="SSF52200">
    <property type="entry name" value="Toll/Interleukin receptor TIR domain"/>
    <property type="match status" value="1"/>
</dbReference>
<name>A0A0H3MIF0_ECO7I</name>
<dbReference type="Proteomes" id="UP000000749">
    <property type="component" value="Chromosome"/>
</dbReference>
<sequence length="380" mass="44093">MKIFLAHAKEDETITEEIYERLKSGGYSPWMDVKDIPAGVNWDYEIQKNFANSNLIILILSKVSTQKNGYIRREINDAIDKLKYYKPDDVFVIPLLIDDCEVPAYISSKLQFIDFKRNDGWDILSRSLRLAASQQKLEISQGITYGPFNFSSEVFKEEYNKIPGHEIEIAYPRIESHTLPKSAKLISDYFSGKAALHIFSERTSLWPGTPYWDEEYKHTYTSSYNESYNISYCNENVMSILHSVHWYGAGAAHPNSHFETSNFVITKDDYAYKFSLWDVFTEGKEQEAINKIKQKIISESAREFWEKTGEKPSEDDISTFATGIMDSNLDSFTINSDGFRFHFAPYEIHAYAFGSWEFFISFFEVIDFLKEDGIYSLIRS</sequence>
<protein>
    <recommendedName>
        <fullName evidence="1">TIR domain-containing protein</fullName>
    </recommendedName>
</protein>
<dbReference type="Pfam" id="PF11738">
    <property type="entry name" value="DUF3298"/>
    <property type="match status" value="1"/>
</dbReference>
<dbReference type="Gene3D" id="3.30.565.40">
    <property type="entry name" value="Fervidobacterium nodosum Rt17-B1 like"/>
    <property type="match status" value="1"/>
</dbReference>
<dbReference type="InterPro" id="IPR037126">
    <property type="entry name" value="PdaC/RsiV-like_sf"/>
</dbReference>
<evidence type="ECO:0000259" key="1">
    <source>
        <dbReference type="PROSITE" id="PS50104"/>
    </source>
</evidence>
<dbReference type="Gene3D" id="3.40.50.10140">
    <property type="entry name" value="Toll/interleukin-1 receptor homology (TIR) domain"/>
    <property type="match status" value="1"/>
</dbReference>
<dbReference type="GO" id="GO:0007165">
    <property type="term" value="P:signal transduction"/>
    <property type="evidence" value="ECO:0007669"/>
    <property type="project" value="InterPro"/>
</dbReference>
<feature type="domain" description="TIR" evidence="1">
    <location>
        <begin position="1"/>
        <end position="128"/>
    </location>
</feature>
<organism evidence="2 3">
    <name type="scientific">Escherichia coli O7:K1 (strain IAI39 / ExPEC)</name>
    <dbReference type="NCBI Taxonomy" id="585057"/>
    <lineage>
        <taxon>Bacteria</taxon>
        <taxon>Pseudomonadati</taxon>
        <taxon>Pseudomonadota</taxon>
        <taxon>Gammaproteobacteria</taxon>
        <taxon>Enterobacterales</taxon>
        <taxon>Enterobacteriaceae</taxon>
        <taxon>Escherichia</taxon>
    </lineage>
</organism>
<dbReference type="Gene3D" id="3.90.640.20">
    <property type="entry name" value="Heat-shock cognate protein, ATPase"/>
    <property type="match status" value="1"/>
</dbReference>
<dbReference type="InterPro" id="IPR000157">
    <property type="entry name" value="TIR_dom"/>
</dbReference>
<dbReference type="InterPro" id="IPR035897">
    <property type="entry name" value="Toll_tir_struct_dom_sf"/>
</dbReference>
<accession>A0A0H3MIF0</accession>
<dbReference type="InterPro" id="IPR021729">
    <property type="entry name" value="DUF3298"/>
</dbReference>
<dbReference type="HOGENOM" id="CLU_729079_0_0_6"/>
<evidence type="ECO:0000313" key="2">
    <source>
        <dbReference type="EMBL" id="CAR16653.1"/>
    </source>
</evidence>
<dbReference type="KEGG" id="ect:ECIAI39_0516"/>
<dbReference type="RefSeq" id="WP_000688840.1">
    <property type="nucleotide sequence ID" value="NC_011750.1"/>
</dbReference>
<dbReference type="AlphaFoldDB" id="A0A0H3MIF0"/>
<dbReference type="PROSITE" id="PS50104">
    <property type="entry name" value="TIR"/>
    <property type="match status" value="1"/>
</dbReference>
<dbReference type="EMBL" id="CU928164">
    <property type="protein sequence ID" value="CAR16653.1"/>
    <property type="molecule type" value="Genomic_DNA"/>
</dbReference>
<dbReference type="Pfam" id="PF13676">
    <property type="entry name" value="TIR_2"/>
    <property type="match status" value="1"/>
</dbReference>
<proteinExistence type="predicted"/>
<reference evidence="3" key="1">
    <citation type="journal article" date="2009" name="PLoS Genet.">
        <title>Organised genome dynamics in the Escherichia coli species results in highly diverse adaptive paths.</title>
        <authorList>
            <person name="Touchon M."/>
            <person name="Hoede C."/>
            <person name="Tenaillon O."/>
            <person name="Barbe V."/>
            <person name="Baeriswyl S."/>
            <person name="Bidet P."/>
            <person name="Bingen E."/>
            <person name="Bonacorsi S."/>
            <person name="Bouchier C."/>
            <person name="Bouvet O."/>
            <person name="Calteau A."/>
            <person name="Chiapello H."/>
            <person name="Clermont O."/>
            <person name="Cruveiller S."/>
            <person name="Danchin A."/>
            <person name="Diard M."/>
            <person name="Dossat C."/>
            <person name="Karoui M.E."/>
            <person name="Frapy E."/>
            <person name="Garry L."/>
            <person name="Ghigo J.M."/>
            <person name="Gilles A.M."/>
            <person name="Johnson J."/>
            <person name="Le Bouguenec C."/>
            <person name="Lescat M."/>
            <person name="Mangenot S."/>
            <person name="Martinez-Jehanne V."/>
            <person name="Matic I."/>
            <person name="Nassif X."/>
            <person name="Oztas S."/>
            <person name="Petit M.A."/>
            <person name="Pichon C."/>
            <person name="Rouy Z."/>
            <person name="Ruf C.S."/>
            <person name="Schneider D."/>
            <person name="Tourret J."/>
            <person name="Vacherie B."/>
            <person name="Vallenet D."/>
            <person name="Medigue C."/>
            <person name="Rocha E.P.C."/>
            <person name="Denamur E."/>
        </authorList>
    </citation>
    <scope>NUCLEOTIDE SEQUENCE [LARGE SCALE GENOMIC DNA]</scope>
    <source>
        <strain evidence="3">IAI39 / ExPEC</strain>
    </source>
</reference>
<gene>
    <name evidence="2" type="ordered locus">ECIAI39_0516</name>
</gene>
<evidence type="ECO:0000313" key="3">
    <source>
        <dbReference type="Proteomes" id="UP000000749"/>
    </source>
</evidence>
<dbReference type="STRING" id="585057.ECIAI39_0516"/>
<dbReference type="PATRIC" id="fig|585057.6.peg.547"/>